<accession>N1QXJ1</accession>
<dbReference type="AlphaFoldDB" id="N1QXJ1"/>
<name>N1QXJ1_AEGTA</name>
<proteinExistence type="predicted"/>
<organism evidence="1">
    <name type="scientific">Aegilops tauschii</name>
    <name type="common">Tausch's goatgrass</name>
    <name type="synonym">Aegilops squarrosa</name>
    <dbReference type="NCBI Taxonomy" id="37682"/>
    <lineage>
        <taxon>Eukaryota</taxon>
        <taxon>Viridiplantae</taxon>
        <taxon>Streptophyta</taxon>
        <taxon>Embryophyta</taxon>
        <taxon>Tracheophyta</taxon>
        <taxon>Spermatophyta</taxon>
        <taxon>Magnoliopsida</taxon>
        <taxon>Liliopsida</taxon>
        <taxon>Poales</taxon>
        <taxon>Poaceae</taxon>
        <taxon>BOP clade</taxon>
        <taxon>Pooideae</taxon>
        <taxon>Triticodae</taxon>
        <taxon>Triticeae</taxon>
        <taxon>Triticinae</taxon>
        <taxon>Aegilops</taxon>
    </lineage>
</organism>
<sequence length="147" mass="16706">MTQGEKEKEAILKARAEAEKEAPIHKAKAAEEREAAFLKAKAETEKEEGIIEAYYDTEENDVPYEKLCNGYNSDEDPEAFMARMEARWDAFIKDEEARFPGIGYREYSIGEYSVDDSSDSDDEQEYYLRKLEASHGVDGCEIAALVI</sequence>
<reference evidence="1" key="1">
    <citation type="submission" date="2015-06" db="UniProtKB">
        <authorList>
            <consortium name="EnsemblPlants"/>
        </authorList>
    </citation>
    <scope>IDENTIFICATION</scope>
</reference>
<evidence type="ECO:0000313" key="1">
    <source>
        <dbReference type="EnsemblPlants" id="EMT13003"/>
    </source>
</evidence>
<dbReference type="EnsemblPlants" id="EMT13003">
    <property type="protein sequence ID" value="EMT13003"/>
    <property type="gene ID" value="F775_09407"/>
</dbReference>
<protein>
    <submittedName>
        <fullName evidence="1">Uncharacterized protein</fullName>
    </submittedName>
</protein>